<organism evidence="2 3">
    <name type="scientific">Pedobacter metabolipauper</name>
    <dbReference type="NCBI Taxonomy" id="425513"/>
    <lineage>
        <taxon>Bacteria</taxon>
        <taxon>Pseudomonadati</taxon>
        <taxon>Bacteroidota</taxon>
        <taxon>Sphingobacteriia</taxon>
        <taxon>Sphingobacteriales</taxon>
        <taxon>Sphingobacteriaceae</taxon>
        <taxon>Pedobacter</taxon>
    </lineage>
</organism>
<proteinExistence type="predicted"/>
<dbReference type="Proteomes" id="UP000295620">
    <property type="component" value="Unassembled WGS sequence"/>
</dbReference>
<sequence length="228" mass="26442">MKKPLLFVLIMLSNYTAFSQMSGNYNYSLGLRGYTIMQMPKILDESDSYTLVNSPFNGAMVKFNDNQISYRIQGTYYNRAKEFYNNCESCEFAAGRVIDYTFKIGFEKNFNYSRVQPYFGFDIGYRSNEFDGNLENRNEISSKAMQQTKVEATKTGFMLSPVIGFKINPIDQVSFFAEGTLDFFYSYERQERILQDADNTRLLSKFNKTEYLLNPISIGIQIHLGHNK</sequence>
<comment type="caution">
    <text evidence="2">The sequence shown here is derived from an EMBL/GenBank/DDBJ whole genome shotgun (WGS) entry which is preliminary data.</text>
</comment>
<evidence type="ECO:0008006" key="4">
    <source>
        <dbReference type="Google" id="ProtNLM"/>
    </source>
</evidence>
<dbReference type="InterPro" id="IPR011250">
    <property type="entry name" value="OMP/PagP_B-barrel"/>
</dbReference>
<feature type="signal peptide" evidence="1">
    <location>
        <begin position="1"/>
        <end position="19"/>
    </location>
</feature>
<evidence type="ECO:0000256" key="1">
    <source>
        <dbReference type="SAM" id="SignalP"/>
    </source>
</evidence>
<gene>
    <name evidence="2" type="ORF">ATK78_2058</name>
</gene>
<accession>A0A4R6SWV7</accession>
<evidence type="ECO:0000313" key="2">
    <source>
        <dbReference type="EMBL" id="TDQ09899.1"/>
    </source>
</evidence>
<protein>
    <recommendedName>
        <fullName evidence="4">Outer membrane protein with beta-barrel domain</fullName>
    </recommendedName>
</protein>
<keyword evidence="1" id="KW-0732">Signal</keyword>
<dbReference type="AlphaFoldDB" id="A0A4R6SWV7"/>
<dbReference type="SUPFAM" id="SSF56925">
    <property type="entry name" value="OMPA-like"/>
    <property type="match status" value="1"/>
</dbReference>
<reference evidence="2 3" key="1">
    <citation type="submission" date="2019-03" db="EMBL/GenBank/DDBJ databases">
        <title>Genomic Encyclopedia of Archaeal and Bacterial Type Strains, Phase II (KMG-II): from individual species to whole genera.</title>
        <authorList>
            <person name="Goeker M."/>
        </authorList>
    </citation>
    <scope>NUCLEOTIDE SEQUENCE [LARGE SCALE GENOMIC DNA]</scope>
    <source>
        <strain evidence="2 3">DSM 19035</strain>
    </source>
</reference>
<dbReference type="RefSeq" id="WP_133575948.1">
    <property type="nucleotide sequence ID" value="NZ_SNYC01000004.1"/>
</dbReference>
<feature type="chain" id="PRO_5020727219" description="Outer membrane protein with beta-barrel domain" evidence="1">
    <location>
        <begin position="20"/>
        <end position="228"/>
    </location>
</feature>
<dbReference type="OrthoDB" id="752592at2"/>
<dbReference type="EMBL" id="SNYC01000004">
    <property type="protein sequence ID" value="TDQ09899.1"/>
    <property type="molecule type" value="Genomic_DNA"/>
</dbReference>
<keyword evidence="3" id="KW-1185">Reference proteome</keyword>
<name>A0A4R6SWV7_9SPHI</name>
<evidence type="ECO:0000313" key="3">
    <source>
        <dbReference type="Proteomes" id="UP000295620"/>
    </source>
</evidence>